<keyword evidence="2" id="KW-0812">Transmembrane</keyword>
<reference evidence="3" key="1">
    <citation type="submission" date="2023-06" db="EMBL/GenBank/DDBJ databases">
        <title>Male Hemibagrus guttatus genome.</title>
        <authorList>
            <person name="Bian C."/>
        </authorList>
    </citation>
    <scope>NUCLEOTIDE SEQUENCE</scope>
    <source>
        <strain evidence="3">Male_cb2023</strain>
        <tissue evidence="3">Muscle</tissue>
    </source>
</reference>
<evidence type="ECO:0000256" key="2">
    <source>
        <dbReference type="SAM" id="Phobius"/>
    </source>
</evidence>
<feature type="compositionally biased region" description="Polar residues" evidence="1">
    <location>
        <begin position="19"/>
        <end position="28"/>
    </location>
</feature>
<evidence type="ECO:0000313" key="3">
    <source>
        <dbReference type="EMBL" id="KAK3536049.1"/>
    </source>
</evidence>
<feature type="compositionally biased region" description="Polar residues" evidence="1">
    <location>
        <begin position="1"/>
        <end position="11"/>
    </location>
</feature>
<keyword evidence="2" id="KW-1133">Transmembrane helix</keyword>
<accession>A0AAE0QXQ1</accession>
<feature type="region of interest" description="Disordered" evidence="1">
    <location>
        <begin position="55"/>
        <end position="114"/>
    </location>
</feature>
<keyword evidence="2" id="KW-0472">Membrane</keyword>
<evidence type="ECO:0000256" key="1">
    <source>
        <dbReference type="SAM" id="MobiDB-lite"/>
    </source>
</evidence>
<feature type="transmembrane region" description="Helical" evidence="2">
    <location>
        <begin position="141"/>
        <end position="168"/>
    </location>
</feature>
<feature type="region of interest" description="Disordered" evidence="1">
    <location>
        <begin position="1"/>
        <end position="41"/>
    </location>
</feature>
<feature type="compositionally biased region" description="Basic and acidic residues" evidence="1">
    <location>
        <begin position="63"/>
        <end position="101"/>
    </location>
</feature>
<dbReference type="Proteomes" id="UP001274896">
    <property type="component" value="Unassembled WGS sequence"/>
</dbReference>
<dbReference type="EMBL" id="JAUCMX010000009">
    <property type="protein sequence ID" value="KAK3536049.1"/>
    <property type="molecule type" value="Genomic_DNA"/>
</dbReference>
<organism evidence="3 4">
    <name type="scientific">Hemibagrus guttatus</name>
    <dbReference type="NCBI Taxonomy" id="175788"/>
    <lineage>
        <taxon>Eukaryota</taxon>
        <taxon>Metazoa</taxon>
        <taxon>Chordata</taxon>
        <taxon>Craniata</taxon>
        <taxon>Vertebrata</taxon>
        <taxon>Euteleostomi</taxon>
        <taxon>Actinopterygii</taxon>
        <taxon>Neopterygii</taxon>
        <taxon>Teleostei</taxon>
        <taxon>Ostariophysi</taxon>
        <taxon>Siluriformes</taxon>
        <taxon>Bagridae</taxon>
        <taxon>Hemibagrus</taxon>
    </lineage>
</organism>
<evidence type="ECO:0000313" key="4">
    <source>
        <dbReference type="Proteomes" id="UP001274896"/>
    </source>
</evidence>
<protein>
    <submittedName>
        <fullName evidence="3">Uncharacterized protein</fullName>
    </submittedName>
</protein>
<keyword evidence="4" id="KW-1185">Reference proteome</keyword>
<proteinExistence type="predicted"/>
<comment type="caution">
    <text evidence="3">The sequence shown here is derived from an EMBL/GenBank/DDBJ whole genome shotgun (WGS) entry which is preliminary data.</text>
</comment>
<dbReference type="AlphaFoldDB" id="A0AAE0QXQ1"/>
<gene>
    <name evidence="3" type="ORF">QTP70_025640</name>
</gene>
<name>A0AAE0QXQ1_9TELE</name>
<sequence length="206" mass="23084">MESGNEQSQGDMTKDTEDSTQLANSQNTEECEGTDMTIDDSGFTPVYIYITRKHQVERRRVSKGREKREMPGEKRHGSEFKRSALDGSEEQKDASRDHLEDSDSPSDINRDGPWGKGVKGGFRYVSYDTLRVQEIRRSMCVYVYVCKICCVCVSVCCVCVFVCFWDFYVTFLSRSSSEVSLHICLDSGVNCSGGQRAPRDASAASA</sequence>